<dbReference type="InterPro" id="IPR052168">
    <property type="entry name" value="Cytochrome_b561_oxidase"/>
</dbReference>
<accession>A0ABS3Q7Q7</accession>
<evidence type="ECO:0000313" key="16">
    <source>
        <dbReference type="Proteomes" id="UP000664835"/>
    </source>
</evidence>
<dbReference type="Proteomes" id="UP000664835">
    <property type="component" value="Unassembled WGS sequence"/>
</dbReference>
<proteinExistence type="inferred from homology"/>
<evidence type="ECO:0000256" key="8">
    <source>
        <dbReference type="ARBA" id="ARBA00022982"/>
    </source>
</evidence>
<dbReference type="InterPro" id="IPR011577">
    <property type="entry name" value="Cyt_b561_bac/Ni-Hgenase"/>
</dbReference>
<keyword evidence="4" id="KW-1003">Cell membrane</keyword>
<dbReference type="Gene3D" id="1.20.950.20">
    <property type="entry name" value="Transmembrane di-heme cytochromes, Chain C"/>
    <property type="match status" value="1"/>
</dbReference>
<comment type="subcellular location">
    <subcellularLocation>
        <location evidence="2">Cell membrane</location>
        <topology evidence="2">Multi-pass membrane protein</topology>
    </subcellularLocation>
</comment>
<reference evidence="15 16" key="1">
    <citation type="submission" date="2021-03" db="EMBL/GenBank/DDBJ databases">
        <title>Thiomicrorhabdus sp.nov.,novel sulfur-oxidizing bacteria isolated from coastal sediment.</title>
        <authorList>
            <person name="Liu X."/>
        </authorList>
    </citation>
    <scope>NUCLEOTIDE SEQUENCE [LARGE SCALE GENOMIC DNA]</scope>
    <source>
        <strain evidence="15 16">6S2-11</strain>
    </source>
</reference>
<dbReference type="PANTHER" id="PTHR30529:SF1">
    <property type="entry name" value="CYTOCHROME B561 HOMOLOG 2"/>
    <property type="match status" value="1"/>
</dbReference>
<evidence type="ECO:0000256" key="5">
    <source>
        <dbReference type="ARBA" id="ARBA00022617"/>
    </source>
</evidence>
<feature type="transmembrane region" description="Helical" evidence="13">
    <location>
        <begin position="90"/>
        <end position="110"/>
    </location>
</feature>
<keyword evidence="7" id="KW-0479">Metal-binding</keyword>
<sequence>MQWRNHSNSYGIISIGLHWLLAIALLAMFFVGTWMVDLSYYSEWYHRAPELHKAAGVVILLLMVVRLIWRWSNPRPAPLGKVKWQNRSAELLHQLFYLLVILIAVSGYLISTAEGKGIDVFGLFTLPALNWQFELQADRAGIVHKYLAWAFMLLVGLHLGAALKHHFINRDNTLKRMLKPLKGDIHADS</sequence>
<feature type="domain" description="Cytochrome b561 bacterial/Ni-hydrogenase" evidence="14">
    <location>
        <begin position="10"/>
        <end position="179"/>
    </location>
</feature>
<organism evidence="15 16">
    <name type="scientific">Thiomicrorhabdus marina</name>
    <dbReference type="NCBI Taxonomy" id="2818442"/>
    <lineage>
        <taxon>Bacteria</taxon>
        <taxon>Pseudomonadati</taxon>
        <taxon>Pseudomonadota</taxon>
        <taxon>Gammaproteobacteria</taxon>
        <taxon>Thiotrichales</taxon>
        <taxon>Piscirickettsiaceae</taxon>
        <taxon>Thiomicrorhabdus</taxon>
    </lineage>
</organism>
<evidence type="ECO:0000256" key="12">
    <source>
        <dbReference type="ARBA" id="ARBA00037975"/>
    </source>
</evidence>
<dbReference type="Pfam" id="PF01292">
    <property type="entry name" value="Ni_hydr_CYTB"/>
    <property type="match status" value="1"/>
</dbReference>
<gene>
    <name evidence="15" type="ORF">J3998_11285</name>
</gene>
<feature type="transmembrane region" description="Helical" evidence="13">
    <location>
        <begin position="146"/>
        <end position="167"/>
    </location>
</feature>
<comment type="cofactor">
    <cofactor evidence="1">
        <name>heme b</name>
        <dbReference type="ChEBI" id="CHEBI:60344"/>
    </cofactor>
</comment>
<protein>
    <submittedName>
        <fullName evidence="15">Cytochrome b</fullName>
    </submittedName>
</protein>
<keyword evidence="6 13" id="KW-0812">Transmembrane</keyword>
<dbReference type="RefSeq" id="WP_208150773.1">
    <property type="nucleotide sequence ID" value="NZ_JAGETV010000028.1"/>
</dbReference>
<dbReference type="InterPro" id="IPR016174">
    <property type="entry name" value="Di-haem_cyt_TM"/>
</dbReference>
<evidence type="ECO:0000259" key="14">
    <source>
        <dbReference type="Pfam" id="PF01292"/>
    </source>
</evidence>
<evidence type="ECO:0000256" key="9">
    <source>
        <dbReference type="ARBA" id="ARBA00022989"/>
    </source>
</evidence>
<evidence type="ECO:0000256" key="11">
    <source>
        <dbReference type="ARBA" id="ARBA00023136"/>
    </source>
</evidence>
<keyword evidence="3" id="KW-0813">Transport</keyword>
<feature type="transmembrane region" description="Helical" evidence="13">
    <location>
        <begin position="51"/>
        <end position="69"/>
    </location>
</feature>
<evidence type="ECO:0000256" key="1">
    <source>
        <dbReference type="ARBA" id="ARBA00001970"/>
    </source>
</evidence>
<evidence type="ECO:0000256" key="6">
    <source>
        <dbReference type="ARBA" id="ARBA00022692"/>
    </source>
</evidence>
<keyword evidence="16" id="KW-1185">Reference proteome</keyword>
<evidence type="ECO:0000256" key="2">
    <source>
        <dbReference type="ARBA" id="ARBA00004651"/>
    </source>
</evidence>
<evidence type="ECO:0000256" key="4">
    <source>
        <dbReference type="ARBA" id="ARBA00022475"/>
    </source>
</evidence>
<comment type="caution">
    <text evidence="15">The sequence shown here is derived from an EMBL/GenBank/DDBJ whole genome shotgun (WGS) entry which is preliminary data.</text>
</comment>
<dbReference type="PANTHER" id="PTHR30529">
    <property type="entry name" value="CYTOCHROME B561"/>
    <property type="match status" value="1"/>
</dbReference>
<evidence type="ECO:0000256" key="10">
    <source>
        <dbReference type="ARBA" id="ARBA00023004"/>
    </source>
</evidence>
<feature type="transmembrane region" description="Helical" evidence="13">
    <location>
        <begin position="12"/>
        <end position="31"/>
    </location>
</feature>
<evidence type="ECO:0000256" key="7">
    <source>
        <dbReference type="ARBA" id="ARBA00022723"/>
    </source>
</evidence>
<evidence type="ECO:0000313" key="15">
    <source>
        <dbReference type="EMBL" id="MBO1928158.1"/>
    </source>
</evidence>
<comment type="similarity">
    <text evidence="12">Belongs to the cytochrome b561 family.</text>
</comment>
<dbReference type="EMBL" id="JAGETV010000028">
    <property type="protein sequence ID" value="MBO1928158.1"/>
    <property type="molecule type" value="Genomic_DNA"/>
</dbReference>
<evidence type="ECO:0000256" key="13">
    <source>
        <dbReference type="SAM" id="Phobius"/>
    </source>
</evidence>
<keyword evidence="5" id="KW-0349">Heme</keyword>
<keyword evidence="10" id="KW-0408">Iron</keyword>
<dbReference type="SUPFAM" id="SSF81342">
    <property type="entry name" value="Transmembrane di-heme cytochromes"/>
    <property type="match status" value="1"/>
</dbReference>
<evidence type="ECO:0000256" key="3">
    <source>
        <dbReference type="ARBA" id="ARBA00022448"/>
    </source>
</evidence>
<keyword evidence="11 13" id="KW-0472">Membrane</keyword>
<keyword evidence="9 13" id="KW-1133">Transmembrane helix</keyword>
<name>A0ABS3Q7Q7_9GAMM</name>
<keyword evidence="8" id="KW-0249">Electron transport</keyword>